<feature type="coiled-coil region" evidence="6">
    <location>
        <begin position="289"/>
        <end position="390"/>
    </location>
</feature>
<dbReference type="RefSeq" id="WP_138151299.1">
    <property type="nucleotide sequence ID" value="NZ_VANU01000001.1"/>
</dbReference>
<sequence length="417" mass="48449">MENLKELKEICKDFKVMYVEDDESIASTLINYLSKFFKEVIYLTNGNDALDTYKDDKEFDIIISDIKMPGIDGLELTDEIKKINPNQNIIIVSAYSEMDNFLKSIKLGVDGFITKPIDYVNLNKTLFKTAEKIKAFKDNKIFEERLKVENNKLKQFSEVFDKVAIVSKTNTNKEIIYVNDFFCEISGYSKEELLGKEHEVVRHPDMPKSVFTKMWEELEVGNTWEGTIKNKAKDGSPYFLHYVVIPLKDVDGKIYEYIGIGFLTTHEELEKREFKKKVMTNYLEFKKTNINAIERISSLEKELESVKSKNESLVLSTSNAEKRLKKASSEVDFLEKKLKERDGHYKKILEMQKSNLVNITNAHQKALALNEKYENEIRKINEIIEVKTQEILNLNGKLNEQSNVVHDLRDTIKNINS</sequence>
<gene>
    <name evidence="10" type="ORF">FDK22_02440</name>
</gene>
<feature type="domain" description="PAS" evidence="8">
    <location>
        <begin position="170"/>
        <end position="205"/>
    </location>
</feature>
<evidence type="ECO:0000256" key="3">
    <source>
        <dbReference type="ARBA" id="ARBA00022553"/>
    </source>
</evidence>
<dbReference type="CDD" id="cd00130">
    <property type="entry name" value="PAS"/>
    <property type="match status" value="1"/>
</dbReference>
<dbReference type="AlphaFoldDB" id="A0A5R8Y438"/>
<dbReference type="CDD" id="cd00156">
    <property type="entry name" value="REC"/>
    <property type="match status" value="1"/>
</dbReference>
<proteinExistence type="predicted"/>
<protein>
    <submittedName>
        <fullName evidence="10">Response regulator</fullName>
    </submittedName>
</protein>
<evidence type="ECO:0000259" key="8">
    <source>
        <dbReference type="PROSITE" id="PS50112"/>
    </source>
</evidence>
<comment type="cofactor">
    <cofactor evidence="1">
        <name>Mg(2+)</name>
        <dbReference type="ChEBI" id="CHEBI:18420"/>
    </cofactor>
</comment>
<evidence type="ECO:0000313" key="11">
    <source>
        <dbReference type="Proteomes" id="UP000308901"/>
    </source>
</evidence>
<dbReference type="PROSITE" id="PS50112">
    <property type="entry name" value="PAS"/>
    <property type="match status" value="1"/>
</dbReference>
<comment type="caution">
    <text evidence="10">The sequence shown here is derived from an EMBL/GenBank/DDBJ whole genome shotgun (WGS) entry which is preliminary data.</text>
</comment>
<dbReference type="SUPFAM" id="SSF52172">
    <property type="entry name" value="CheY-like"/>
    <property type="match status" value="1"/>
</dbReference>
<dbReference type="EMBL" id="VANU01000001">
    <property type="protein sequence ID" value="TLP40897.1"/>
    <property type="molecule type" value="Genomic_DNA"/>
</dbReference>
<accession>A0A5R8Y438</accession>
<keyword evidence="6" id="KW-0175">Coiled coil</keyword>
<keyword evidence="11" id="KW-1185">Reference proteome</keyword>
<evidence type="ECO:0000313" key="10">
    <source>
        <dbReference type="EMBL" id="TLP40897.1"/>
    </source>
</evidence>
<evidence type="ECO:0000259" key="9">
    <source>
        <dbReference type="PROSITE" id="PS50113"/>
    </source>
</evidence>
<dbReference type="GO" id="GO:0000160">
    <property type="term" value="P:phosphorelay signal transduction system"/>
    <property type="evidence" value="ECO:0007669"/>
    <property type="project" value="InterPro"/>
</dbReference>
<name>A0A5R8Y438_9BACT</name>
<feature type="domain" description="Response regulatory" evidence="7">
    <location>
        <begin position="15"/>
        <end position="130"/>
    </location>
</feature>
<reference evidence="10 11" key="1">
    <citation type="submission" date="2019-05" db="EMBL/GenBank/DDBJ databases">
        <title>Arcobacter sp. nov., isolated from sea sediment.</title>
        <authorList>
            <person name="Kim W."/>
        </authorList>
    </citation>
    <scope>NUCLEOTIDE SEQUENCE [LARGE SCALE GENOMIC DNA]</scope>
    <source>
        <strain evidence="10 11">CAU 1517</strain>
    </source>
</reference>
<dbReference type="Pfam" id="PF08447">
    <property type="entry name" value="PAS_3"/>
    <property type="match status" value="1"/>
</dbReference>
<feature type="modified residue" description="4-aspartylphosphate" evidence="5">
    <location>
        <position position="65"/>
    </location>
</feature>
<evidence type="ECO:0000259" key="7">
    <source>
        <dbReference type="PROSITE" id="PS50110"/>
    </source>
</evidence>
<dbReference type="PROSITE" id="PS50110">
    <property type="entry name" value="RESPONSE_REGULATORY"/>
    <property type="match status" value="1"/>
</dbReference>
<dbReference type="InterPro" id="IPR001789">
    <property type="entry name" value="Sig_transdc_resp-reg_receiver"/>
</dbReference>
<keyword evidence="4" id="KW-0283">Flagellar rotation</keyword>
<dbReference type="Pfam" id="PF00072">
    <property type="entry name" value="Response_reg"/>
    <property type="match status" value="1"/>
</dbReference>
<dbReference type="OrthoDB" id="5347550at2"/>
<dbReference type="InterPro" id="IPR011006">
    <property type="entry name" value="CheY-like_superfamily"/>
</dbReference>
<dbReference type="NCBIfam" id="TIGR00229">
    <property type="entry name" value="sensory_box"/>
    <property type="match status" value="1"/>
</dbReference>
<dbReference type="GO" id="GO:0097588">
    <property type="term" value="P:archaeal or bacterial-type flagellum-dependent cell motility"/>
    <property type="evidence" value="ECO:0007669"/>
    <property type="project" value="UniProtKB-KW"/>
</dbReference>
<dbReference type="InterPro" id="IPR000700">
    <property type="entry name" value="PAS-assoc_C"/>
</dbReference>
<dbReference type="PANTHER" id="PTHR44591">
    <property type="entry name" value="STRESS RESPONSE REGULATOR PROTEIN 1"/>
    <property type="match status" value="1"/>
</dbReference>
<evidence type="ECO:0000256" key="1">
    <source>
        <dbReference type="ARBA" id="ARBA00001946"/>
    </source>
</evidence>
<dbReference type="InterPro" id="IPR013655">
    <property type="entry name" value="PAS_fold_3"/>
</dbReference>
<dbReference type="SUPFAM" id="SSF55785">
    <property type="entry name" value="PYP-like sensor domain (PAS domain)"/>
    <property type="match status" value="1"/>
</dbReference>
<dbReference type="GO" id="GO:0006935">
    <property type="term" value="P:chemotaxis"/>
    <property type="evidence" value="ECO:0007669"/>
    <property type="project" value="UniProtKB-KW"/>
</dbReference>
<dbReference type="Gene3D" id="3.30.450.20">
    <property type="entry name" value="PAS domain"/>
    <property type="match status" value="1"/>
</dbReference>
<organism evidence="10 11">
    <name type="scientific">Arcobacter arenosus</name>
    <dbReference type="NCBI Taxonomy" id="2576037"/>
    <lineage>
        <taxon>Bacteria</taxon>
        <taxon>Pseudomonadati</taxon>
        <taxon>Campylobacterota</taxon>
        <taxon>Epsilonproteobacteria</taxon>
        <taxon>Campylobacterales</taxon>
        <taxon>Arcobacteraceae</taxon>
        <taxon>Arcobacter</taxon>
    </lineage>
</organism>
<dbReference type="Proteomes" id="UP000308901">
    <property type="component" value="Unassembled WGS sequence"/>
</dbReference>
<evidence type="ECO:0000256" key="5">
    <source>
        <dbReference type="PROSITE-ProRule" id="PRU00169"/>
    </source>
</evidence>
<keyword evidence="3 5" id="KW-0597">Phosphoprotein</keyword>
<dbReference type="Gene3D" id="3.40.50.2300">
    <property type="match status" value="1"/>
</dbReference>
<evidence type="ECO:0000256" key="4">
    <source>
        <dbReference type="ARBA" id="ARBA00022779"/>
    </source>
</evidence>
<dbReference type="InterPro" id="IPR050595">
    <property type="entry name" value="Bact_response_regulator"/>
</dbReference>
<evidence type="ECO:0000256" key="2">
    <source>
        <dbReference type="ARBA" id="ARBA00022500"/>
    </source>
</evidence>
<dbReference type="InterPro" id="IPR000014">
    <property type="entry name" value="PAS"/>
</dbReference>
<dbReference type="InterPro" id="IPR035965">
    <property type="entry name" value="PAS-like_dom_sf"/>
</dbReference>
<keyword evidence="2" id="KW-0145">Chemotaxis</keyword>
<evidence type="ECO:0000256" key="6">
    <source>
        <dbReference type="SAM" id="Coils"/>
    </source>
</evidence>
<feature type="domain" description="PAC" evidence="9">
    <location>
        <begin position="222"/>
        <end position="276"/>
    </location>
</feature>
<dbReference type="PROSITE" id="PS50113">
    <property type="entry name" value="PAC"/>
    <property type="match status" value="1"/>
</dbReference>
<dbReference type="PANTHER" id="PTHR44591:SF3">
    <property type="entry name" value="RESPONSE REGULATORY DOMAIN-CONTAINING PROTEIN"/>
    <property type="match status" value="1"/>
</dbReference>
<dbReference type="SMART" id="SM00448">
    <property type="entry name" value="REC"/>
    <property type="match status" value="1"/>
</dbReference>